<organism evidence="1 2">
    <name type="scientific">Entomophthora muscae</name>
    <dbReference type="NCBI Taxonomy" id="34485"/>
    <lineage>
        <taxon>Eukaryota</taxon>
        <taxon>Fungi</taxon>
        <taxon>Fungi incertae sedis</taxon>
        <taxon>Zoopagomycota</taxon>
        <taxon>Entomophthoromycotina</taxon>
        <taxon>Entomophthoromycetes</taxon>
        <taxon>Entomophthorales</taxon>
        <taxon>Entomophthoraceae</taxon>
        <taxon>Entomophthora</taxon>
    </lineage>
</organism>
<gene>
    <name evidence="1" type="ORF">DSO57_1027719</name>
</gene>
<proteinExistence type="predicted"/>
<name>A0ACC2U004_9FUNG</name>
<protein>
    <submittedName>
        <fullName evidence="1">Uncharacterized protein</fullName>
    </submittedName>
</protein>
<accession>A0ACC2U004</accession>
<evidence type="ECO:0000313" key="1">
    <source>
        <dbReference type="EMBL" id="KAJ9080188.1"/>
    </source>
</evidence>
<dbReference type="Proteomes" id="UP001165960">
    <property type="component" value="Unassembled WGS sequence"/>
</dbReference>
<dbReference type="EMBL" id="QTSX02001591">
    <property type="protein sequence ID" value="KAJ9080188.1"/>
    <property type="molecule type" value="Genomic_DNA"/>
</dbReference>
<reference evidence="1" key="1">
    <citation type="submission" date="2022-04" db="EMBL/GenBank/DDBJ databases">
        <title>Genome of the entomopathogenic fungus Entomophthora muscae.</title>
        <authorList>
            <person name="Elya C."/>
            <person name="Lovett B.R."/>
            <person name="Lee E."/>
            <person name="Macias A.M."/>
            <person name="Hajek A.E."/>
            <person name="De Bivort B.L."/>
            <person name="Kasson M.T."/>
            <person name="De Fine Licht H.H."/>
            <person name="Stajich J.E."/>
        </authorList>
    </citation>
    <scope>NUCLEOTIDE SEQUENCE</scope>
    <source>
        <strain evidence="1">Berkeley</strain>
    </source>
</reference>
<keyword evidence="2" id="KW-1185">Reference proteome</keyword>
<comment type="caution">
    <text evidence="1">The sequence shown here is derived from an EMBL/GenBank/DDBJ whole genome shotgun (WGS) entry which is preliminary data.</text>
</comment>
<evidence type="ECO:0000313" key="2">
    <source>
        <dbReference type="Proteomes" id="UP001165960"/>
    </source>
</evidence>
<sequence length="103" mass="11639">MDLQQAFEHSLSQVTSLFKQLFVQYSKANFDCVQYLKGLDLPTLLALIFVGSSLLLVALKIIRTMVKLLIFLIYLIFMASLSLILLYTLNLWSDGLSLKAPPL</sequence>